<evidence type="ECO:0000256" key="1">
    <source>
        <dbReference type="SAM" id="MobiDB-lite"/>
    </source>
</evidence>
<evidence type="ECO:0000313" key="2">
    <source>
        <dbReference type="EMBL" id="RZF35270.1"/>
    </source>
</evidence>
<dbReference type="AlphaFoldDB" id="A0A482WQH0"/>
<dbReference type="SMR" id="A0A482WQH0"/>
<accession>A0A482WQH0</accession>
<protein>
    <submittedName>
        <fullName evidence="2">Uncharacterized protein</fullName>
    </submittedName>
</protein>
<gene>
    <name evidence="2" type="ORF">LSTR_LSTR014259</name>
</gene>
<feature type="region of interest" description="Disordered" evidence="1">
    <location>
        <begin position="160"/>
        <end position="180"/>
    </location>
</feature>
<dbReference type="InParanoid" id="A0A482WQH0"/>
<name>A0A482WQH0_LAOST</name>
<reference evidence="2 3" key="1">
    <citation type="journal article" date="2017" name="Gigascience">
        <title>Genome sequence of the small brown planthopper, Laodelphax striatellus.</title>
        <authorList>
            <person name="Zhu J."/>
            <person name="Jiang F."/>
            <person name="Wang X."/>
            <person name="Yang P."/>
            <person name="Bao Y."/>
            <person name="Zhao W."/>
            <person name="Wang W."/>
            <person name="Lu H."/>
            <person name="Wang Q."/>
            <person name="Cui N."/>
            <person name="Li J."/>
            <person name="Chen X."/>
            <person name="Luo L."/>
            <person name="Yu J."/>
            <person name="Kang L."/>
            <person name="Cui F."/>
        </authorList>
    </citation>
    <scope>NUCLEOTIDE SEQUENCE [LARGE SCALE GENOMIC DNA]</scope>
    <source>
        <strain evidence="2">Lst14</strain>
    </source>
</reference>
<sequence>MAPTVCYSDNDDRRVPFQLETHLLALRIASRTTSEVSRGLRARRRSRALRQLNLNKTSEPMGLILDESQQMISREGDSPGIVYCDSGSTSSSKSDCKTPSWRPPHNHTTPQQHTFYMRKQREGLMRITMSTMDLLKRNQELQSSLSALQEETRAFIKSVLSNPENQKENEDIKVKVKEEN</sequence>
<evidence type="ECO:0000313" key="3">
    <source>
        <dbReference type="Proteomes" id="UP000291343"/>
    </source>
</evidence>
<keyword evidence="3" id="KW-1185">Reference proteome</keyword>
<feature type="compositionally biased region" description="Basic and acidic residues" evidence="1">
    <location>
        <begin position="165"/>
        <end position="180"/>
    </location>
</feature>
<feature type="compositionally biased region" description="Low complexity" evidence="1">
    <location>
        <begin position="85"/>
        <end position="100"/>
    </location>
</feature>
<organism evidence="2 3">
    <name type="scientific">Laodelphax striatellus</name>
    <name type="common">Small brown planthopper</name>
    <name type="synonym">Delphax striatella</name>
    <dbReference type="NCBI Taxonomy" id="195883"/>
    <lineage>
        <taxon>Eukaryota</taxon>
        <taxon>Metazoa</taxon>
        <taxon>Ecdysozoa</taxon>
        <taxon>Arthropoda</taxon>
        <taxon>Hexapoda</taxon>
        <taxon>Insecta</taxon>
        <taxon>Pterygota</taxon>
        <taxon>Neoptera</taxon>
        <taxon>Paraneoptera</taxon>
        <taxon>Hemiptera</taxon>
        <taxon>Auchenorrhyncha</taxon>
        <taxon>Fulgoroidea</taxon>
        <taxon>Delphacidae</taxon>
        <taxon>Criomorphinae</taxon>
        <taxon>Laodelphax</taxon>
    </lineage>
</organism>
<dbReference type="EMBL" id="QKKF02028989">
    <property type="protein sequence ID" value="RZF35270.1"/>
    <property type="molecule type" value="Genomic_DNA"/>
</dbReference>
<comment type="caution">
    <text evidence="2">The sequence shown here is derived from an EMBL/GenBank/DDBJ whole genome shotgun (WGS) entry which is preliminary data.</text>
</comment>
<proteinExistence type="predicted"/>
<feature type="region of interest" description="Disordered" evidence="1">
    <location>
        <begin position="85"/>
        <end position="110"/>
    </location>
</feature>
<dbReference type="OrthoDB" id="8197163at2759"/>
<dbReference type="STRING" id="195883.A0A482WQH0"/>
<dbReference type="Proteomes" id="UP000291343">
    <property type="component" value="Unassembled WGS sequence"/>
</dbReference>